<evidence type="ECO:0000313" key="15">
    <source>
        <dbReference type="Proteomes" id="UP000530403"/>
    </source>
</evidence>
<gene>
    <name evidence="13" type="ORF">HEB29_001486</name>
    <name evidence="12" type="ORF">Sfulv_15700</name>
</gene>
<dbReference type="PANTHER" id="PTHR42771:SF2">
    <property type="entry name" value="IRON(3+)-HYDROXAMATE IMPORT ATP-BINDING PROTEIN FHUC"/>
    <property type="match status" value="1"/>
</dbReference>
<evidence type="ECO:0000256" key="5">
    <source>
        <dbReference type="ARBA" id="ARBA00022741"/>
    </source>
</evidence>
<reference evidence="13 15" key="2">
    <citation type="submission" date="2020-07" db="EMBL/GenBank/DDBJ databases">
        <title>Sequencing the genomes of 1000 actinobacteria strains.</title>
        <authorList>
            <person name="Klenk H.-P."/>
        </authorList>
    </citation>
    <scope>NUCLEOTIDE SEQUENCE [LARGE SCALE GENOMIC DNA]</scope>
    <source>
        <strain evidence="13 15">DSM 41455</strain>
    </source>
</reference>
<dbReference type="AlphaFoldDB" id="A0A7J0C2K1"/>
<dbReference type="GO" id="GO:0005524">
    <property type="term" value="F:ATP binding"/>
    <property type="evidence" value="ECO:0007669"/>
    <property type="project" value="UniProtKB-KW"/>
</dbReference>
<evidence type="ECO:0000313" key="13">
    <source>
        <dbReference type="EMBL" id="NYE40475.1"/>
    </source>
</evidence>
<feature type="compositionally biased region" description="Basic and acidic residues" evidence="10">
    <location>
        <begin position="17"/>
        <end position="32"/>
    </location>
</feature>
<dbReference type="InterPro" id="IPR003439">
    <property type="entry name" value="ABC_transporter-like_ATP-bd"/>
</dbReference>
<dbReference type="SUPFAM" id="SSF52540">
    <property type="entry name" value="P-loop containing nucleoside triphosphate hydrolases"/>
    <property type="match status" value="1"/>
</dbReference>
<dbReference type="InterPro" id="IPR003593">
    <property type="entry name" value="AAA+_ATPase"/>
</dbReference>
<evidence type="ECO:0000256" key="10">
    <source>
        <dbReference type="SAM" id="MobiDB-lite"/>
    </source>
</evidence>
<dbReference type="GO" id="GO:0006826">
    <property type="term" value="P:iron ion transport"/>
    <property type="evidence" value="ECO:0007669"/>
    <property type="project" value="UniProtKB-KW"/>
</dbReference>
<keyword evidence="7" id="KW-0408">Iron</keyword>
<keyword evidence="14" id="KW-1185">Reference proteome</keyword>
<dbReference type="Pfam" id="PF00005">
    <property type="entry name" value="ABC_tran"/>
    <property type="match status" value="1"/>
</dbReference>
<dbReference type="Proteomes" id="UP000498980">
    <property type="component" value="Unassembled WGS sequence"/>
</dbReference>
<dbReference type="InterPro" id="IPR027417">
    <property type="entry name" value="P-loop_NTPase"/>
</dbReference>
<evidence type="ECO:0000256" key="4">
    <source>
        <dbReference type="ARBA" id="ARBA00022496"/>
    </source>
</evidence>
<evidence type="ECO:0000256" key="3">
    <source>
        <dbReference type="ARBA" id="ARBA00022475"/>
    </source>
</evidence>
<organism evidence="12 14">
    <name type="scientific">Streptomyces fulvorobeus</name>
    <dbReference type="NCBI Taxonomy" id="284028"/>
    <lineage>
        <taxon>Bacteria</taxon>
        <taxon>Bacillati</taxon>
        <taxon>Actinomycetota</taxon>
        <taxon>Actinomycetes</taxon>
        <taxon>Kitasatosporales</taxon>
        <taxon>Streptomycetaceae</taxon>
        <taxon>Streptomyces</taxon>
    </lineage>
</organism>
<evidence type="ECO:0000259" key="11">
    <source>
        <dbReference type="PROSITE" id="PS50893"/>
    </source>
</evidence>
<dbReference type="FunFam" id="3.40.50.300:FF:000134">
    <property type="entry name" value="Iron-enterobactin ABC transporter ATP-binding protein"/>
    <property type="match status" value="1"/>
</dbReference>
<protein>
    <submittedName>
        <fullName evidence="12">Cobalamin/Fe3+-siderophore ABC transporter ATP-binding protein</fullName>
    </submittedName>
    <submittedName>
        <fullName evidence="13">Iron complex transport system ATP-binding protein</fullName>
    </submittedName>
</protein>
<keyword evidence="2" id="KW-0813">Transport</keyword>
<dbReference type="CDD" id="cd03214">
    <property type="entry name" value="ABC_Iron-Siderophores_B12_Hemin"/>
    <property type="match status" value="1"/>
</dbReference>
<evidence type="ECO:0000256" key="6">
    <source>
        <dbReference type="ARBA" id="ARBA00022840"/>
    </source>
</evidence>
<evidence type="ECO:0000256" key="9">
    <source>
        <dbReference type="ARBA" id="ARBA00023136"/>
    </source>
</evidence>
<sequence length="298" mass="32473">MPASEDETYASPACENEMYRNDDKERRGPVVAEAEHTLRARDLRLGYGDREIVADLSVDIPPGRVTVIVGPNACGKSTLLRAMARLLPPSAGAVLLDGRSIQEMPTREVAAVLGILPQSPSAPEGITVSDLVGRGRYPHQGWFRRWSTEDDEAVARALLSTDVLELADRPVDELSGGQRQRVWIAMALAQRTDILLLDEPTTFLDASHQLDVLDLLTDLNRERGVTMVAVLHDLNLACRYADHLIAMRDGRIVAEGSPSDIVTETLVGEVFGMRCTVMADPASGTPMVVPLGRHHVKG</sequence>
<dbReference type="Proteomes" id="UP000530403">
    <property type="component" value="Unassembled WGS sequence"/>
</dbReference>
<dbReference type="InterPro" id="IPR051535">
    <property type="entry name" value="Siderophore_ABC-ATPase"/>
</dbReference>
<dbReference type="SMART" id="SM00382">
    <property type="entry name" value="AAA"/>
    <property type="match status" value="1"/>
</dbReference>
<keyword evidence="5" id="KW-0547">Nucleotide-binding</keyword>
<evidence type="ECO:0000256" key="2">
    <source>
        <dbReference type="ARBA" id="ARBA00022448"/>
    </source>
</evidence>
<evidence type="ECO:0000256" key="8">
    <source>
        <dbReference type="ARBA" id="ARBA00023065"/>
    </source>
</evidence>
<keyword evidence="3" id="KW-1003">Cell membrane</keyword>
<evidence type="ECO:0000313" key="12">
    <source>
        <dbReference type="EMBL" id="GFM96759.1"/>
    </source>
</evidence>
<reference evidence="12 14" key="1">
    <citation type="submission" date="2020-05" db="EMBL/GenBank/DDBJ databases">
        <title>Whole genome shotgun sequence of Streptomyces fulvorobeus NBRC 15897.</title>
        <authorList>
            <person name="Komaki H."/>
            <person name="Tamura T."/>
        </authorList>
    </citation>
    <scope>NUCLEOTIDE SEQUENCE [LARGE SCALE GENOMIC DNA]</scope>
    <source>
        <strain evidence="12 14">NBRC 15897</strain>
    </source>
</reference>
<evidence type="ECO:0000313" key="14">
    <source>
        <dbReference type="Proteomes" id="UP000498980"/>
    </source>
</evidence>
<keyword evidence="6 12" id="KW-0067">ATP-binding</keyword>
<dbReference type="EMBL" id="BLWC01000001">
    <property type="protein sequence ID" value="GFM96759.1"/>
    <property type="molecule type" value="Genomic_DNA"/>
</dbReference>
<dbReference type="PROSITE" id="PS00211">
    <property type="entry name" value="ABC_TRANSPORTER_1"/>
    <property type="match status" value="1"/>
</dbReference>
<dbReference type="EMBL" id="JACCCF010000001">
    <property type="protein sequence ID" value="NYE40475.1"/>
    <property type="molecule type" value="Genomic_DNA"/>
</dbReference>
<feature type="region of interest" description="Disordered" evidence="10">
    <location>
        <begin position="1"/>
        <end position="32"/>
    </location>
</feature>
<comment type="subcellular location">
    <subcellularLocation>
        <location evidence="1">Cell membrane</location>
        <topology evidence="1">Peripheral membrane protein</topology>
    </subcellularLocation>
</comment>
<evidence type="ECO:0000256" key="1">
    <source>
        <dbReference type="ARBA" id="ARBA00004202"/>
    </source>
</evidence>
<evidence type="ECO:0000256" key="7">
    <source>
        <dbReference type="ARBA" id="ARBA00023004"/>
    </source>
</evidence>
<dbReference type="PROSITE" id="PS50893">
    <property type="entry name" value="ABC_TRANSPORTER_2"/>
    <property type="match status" value="1"/>
</dbReference>
<accession>A0A7J0C2K1</accession>
<feature type="domain" description="ABC transporter" evidence="11">
    <location>
        <begin position="38"/>
        <end position="274"/>
    </location>
</feature>
<dbReference type="GO" id="GO:0016887">
    <property type="term" value="F:ATP hydrolysis activity"/>
    <property type="evidence" value="ECO:0007669"/>
    <property type="project" value="InterPro"/>
</dbReference>
<dbReference type="InterPro" id="IPR017871">
    <property type="entry name" value="ABC_transporter-like_CS"/>
</dbReference>
<comment type="caution">
    <text evidence="12">The sequence shown here is derived from an EMBL/GenBank/DDBJ whole genome shotgun (WGS) entry which is preliminary data.</text>
</comment>
<keyword evidence="4" id="KW-0410">Iron transport</keyword>
<name>A0A7J0C2K1_9ACTN</name>
<dbReference type="GO" id="GO:0005886">
    <property type="term" value="C:plasma membrane"/>
    <property type="evidence" value="ECO:0007669"/>
    <property type="project" value="UniProtKB-SubCell"/>
</dbReference>
<dbReference type="Gene3D" id="3.40.50.300">
    <property type="entry name" value="P-loop containing nucleotide triphosphate hydrolases"/>
    <property type="match status" value="1"/>
</dbReference>
<dbReference type="PANTHER" id="PTHR42771">
    <property type="entry name" value="IRON(3+)-HYDROXAMATE IMPORT ATP-BINDING PROTEIN FHUC"/>
    <property type="match status" value="1"/>
</dbReference>
<proteinExistence type="predicted"/>
<keyword evidence="9" id="KW-0472">Membrane</keyword>
<keyword evidence="8" id="KW-0406">Ion transport</keyword>